<gene>
    <name evidence="4" type="ORF">E5161_01890</name>
</gene>
<dbReference type="GO" id="GO:0002953">
    <property type="term" value="F:5'-deoxynucleotidase activity"/>
    <property type="evidence" value="ECO:0007669"/>
    <property type="project" value="InterPro"/>
</dbReference>
<dbReference type="SUPFAM" id="SSF109604">
    <property type="entry name" value="HD-domain/PDEase-like"/>
    <property type="match status" value="1"/>
</dbReference>
<dbReference type="GO" id="GO:0046872">
    <property type="term" value="F:metal ion binding"/>
    <property type="evidence" value="ECO:0007669"/>
    <property type="project" value="UniProtKB-KW"/>
</dbReference>
<feature type="domain" description="HD" evidence="3">
    <location>
        <begin position="15"/>
        <end position="176"/>
    </location>
</feature>
<evidence type="ECO:0000313" key="4">
    <source>
        <dbReference type="EMBL" id="TJY44582.1"/>
    </source>
</evidence>
<evidence type="ECO:0000256" key="1">
    <source>
        <dbReference type="ARBA" id="ARBA00022723"/>
    </source>
</evidence>
<evidence type="ECO:0000256" key="2">
    <source>
        <dbReference type="ARBA" id="ARBA00022801"/>
    </source>
</evidence>
<comment type="caution">
    <text evidence="4">The sequence shown here is derived from an EMBL/GenBank/DDBJ whole genome shotgun (WGS) entry which is preliminary data.</text>
</comment>
<sequence>MDERLTRQISFIAEIDKLKGVLRRTRIMDASRFENTAEHSWNIAVFAMLMHEYAEEPRPNLDRVVRMLLIHDIVEIDAGDTFAYDSAGYVDKEEREQAAARRIFGLLPDDQRDEWTELWKEFEAVETKESRYANAMDRLLPLVHNYYTGGASWVKHGIVRSQVVRRVAPVESICPHLWRFAMELLDRAVGKGILKADAVMD</sequence>
<dbReference type="Proteomes" id="UP000309673">
    <property type="component" value="Unassembled WGS sequence"/>
</dbReference>
<accession>A0A4U0FLX1</accession>
<protein>
    <submittedName>
        <fullName evidence="4">HD domain-containing protein</fullName>
    </submittedName>
</protein>
<dbReference type="PANTHER" id="PTHR11845:SF13">
    <property type="entry name" value="5'-DEOXYNUCLEOTIDASE HDDC2"/>
    <property type="match status" value="1"/>
</dbReference>
<dbReference type="OrthoDB" id="9796032at2"/>
<keyword evidence="2" id="KW-0378">Hydrolase</keyword>
<dbReference type="AlphaFoldDB" id="A0A4U0FLX1"/>
<name>A0A4U0FLX1_9BACL</name>
<proteinExistence type="predicted"/>
<keyword evidence="1" id="KW-0479">Metal-binding</keyword>
<dbReference type="PANTHER" id="PTHR11845">
    <property type="entry name" value="5'-DEOXYNUCLEOTIDASE HDDC2"/>
    <property type="match status" value="1"/>
</dbReference>
<evidence type="ECO:0000313" key="5">
    <source>
        <dbReference type="Proteomes" id="UP000309673"/>
    </source>
</evidence>
<evidence type="ECO:0000259" key="3">
    <source>
        <dbReference type="Pfam" id="PF13023"/>
    </source>
</evidence>
<dbReference type="Gene3D" id="1.10.3210.10">
    <property type="entry name" value="Hypothetical protein af1432"/>
    <property type="match status" value="1"/>
</dbReference>
<organism evidence="4 5">
    <name type="scientific">Cohnella pontilimi</name>
    <dbReference type="NCBI Taxonomy" id="2564100"/>
    <lineage>
        <taxon>Bacteria</taxon>
        <taxon>Bacillati</taxon>
        <taxon>Bacillota</taxon>
        <taxon>Bacilli</taxon>
        <taxon>Bacillales</taxon>
        <taxon>Paenibacillaceae</taxon>
        <taxon>Cohnella</taxon>
    </lineage>
</organism>
<keyword evidence="5" id="KW-1185">Reference proteome</keyword>
<dbReference type="InterPro" id="IPR006674">
    <property type="entry name" value="HD_domain"/>
</dbReference>
<reference evidence="4 5" key="1">
    <citation type="submission" date="2019-04" db="EMBL/GenBank/DDBJ databases">
        <title>Cohnella sp. nov., isolated from soil.</title>
        <authorList>
            <person name="Kim W."/>
        </authorList>
    </citation>
    <scope>NUCLEOTIDE SEQUENCE [LARGE SCALE GENOMIC DNA]</scope>
    <source>
        <strain evidence="4 5">CAU 1483</strain>
    </source>
</reference>
<dbReference type="GO" id="GO:0005737">
    <property type="term" value="C:cytoplasm"/>
    <property type="evidence" value="ECO:0007669"/>
    <property type="project" value="TreeGrafter"/>
</dbReference>
<dbReference type="InterPro" id="IPR039356">
    <property type="entry name" value="YfbR/HDDC2"/>
</dbReference>
<dbReference type="EMBL" id="SUPK01000001">
    <property type="protein sequence ID" value="TJY44582.1"/>
    <property type="molecule type" value="Genomic_DNA"/>
</dbReference>
<dbReference type="Pfam" id="PF13023">
    <property type="entry name" value="HD_3"/>
    <property type="match status" value="1"/>
</dbReference>